<evidence type="ECO:0000256" key="2">
    <source>
        <dbReference type="ARBA" id="ARBA00011897"/>
    </source>
</evidence>
<dbReference type="Gene3D" id="3.40.50.1820">
    <property type="entry name" value="alpha/beta hydrolase"/>
    <property type="match status" value="1"/>
</dbReference>
<dbReference type="EC" id="3.4.21.26" evidence="2"/>
<proteinExistence type="predicted"/>
<keyword evidence="10" id="KW-1185">Reference proteome</keyword>
<keyword evidence="5" id="KW-0720">Serine protease</keyword>
<evidence type="ECO:0000313" key="10">
    <source>
        <dbReference type="Proteomes" id="UP000199580"/>
    </source>
</evidence>
<feature type="domain" description="Peptidase S9A N-terminal" evidence="8">
    <location>
        <begin position="27"/>
        <end position="432"/>
    </location>
</feature>
<dbReference type="InterPro" id="IPR029058">
    <property type="entry name" value="AB_hydrolase_fold"/>
</dbReference>
<dbReference type="EMBL" id="FNEZ01000002">
    <property type="protein sequence ID" value="SDJ80401.1"/>
    <property type="molecule type" value="Genomic_DNA"/>
</dbReference>
<dbReference type="AlphaFoldDB" id="A0A1G8WQE2"/>
<dbReference type="InterPro" id="IPR023302">
    <property type="entry name" value="Pept_S9A_N"/>
</dbReference>
<dbReference type="InterPro" id="IPR001375">
    <property type="entry name" value="Peptidase_S9_cat"/>
</dbReference>
<dbReference type="InterPro" id="IPR002470">
    <property type="entry name" value="Peptidase_S9A"/>
</dbReference>
<sequence length="712" mass="78920">MKNIYLVFLSFAPFLAAAQNALPKAAVANVTDTYFGTTVTDPYRWMENVKDDETAKWIKSQSDYAHKYLQKLPYRADFINRFQELGDAGDMIYGLKKRGNSYFYLKIGRGDDNAKVYMREGKSGTEKLLIDPEKFVENGKQASINNFSVSPDGKYISFLVAIGGGEYGNIRVIETATGKITDDLITDTRWESGTWLPDSKSFSYNKLQQLAADAPPTERIKKITAYLHVLGTAHSTDKPLFGYNTNPDITVDPRMIAFANFPEGQKYALGTLNDGVSQSSEFYVVPMADLSKAKIPWKKMINFDDNVKDVAIMGDYLYLLTYKDAPRFKVVRVKISDGNLKNQEMVFAASDAVVENINTAKDGLYVGVLDDIGRRIYKIDYQNLKKTEVKSSFPGSIFIREAMPLRDGVIMGLNSWTMSNAVLEYDPKTNAVTDTKILKQIPVDMLGIEVTNAFAKSYDGTMVPLVILRKKGVLLDGKNPLLMNGYGAYGVENTSPFFDTYDLPWLEKGGISVFAGIRGGGEYGEEWHMGGFQKTKPNTWKDFIACAEYLIANKYTSAEHLGIQGGSAGGILISNSIAERPDLFAAAIDNVGINNALRYETTPNGPSNIGEFGSFTTEEGFRNLLAMDGYLKIKNGTKYPAVLLTHGINDPRVEPWLSAKMAARLQAASTSGKPVLLRIDYDAGHGLGSSRKQFIEERSETLAFLWQQLGGK</sequence>
<dbReference type="Proteomes" id="UP000199580">
    <property type="component" value="Unassembled WGS sequence"/>
</dbReference>
<keyword evidence="3" id="KW-0645">Protease</keyword>
<reference evidence="9 10" key="1">
    <citation type="submission" date="2016-10" db="EMBL/GenBank/DDBJ databases">
        <authorList>
            <person name="de Groot N.N."/>
        </authorList>
    </citation>
    <scope>NUCLEOTIDE SEQUENCE [LARGE SCALE GENOMIC DNA]</scope>
    <source>
        <strain evidence="9 10">CGMCC 1.10076</strain>
    </source>
</reference>
<dbReference type="GO" id="GO:0005829">
    <property type="term" value="C:cytosol"/>
    <property type="evidence" value="ECO:0007669"/>
    <property type="project" value="TreeGrafter"/>
</dbReference>
<dbReference type="PANTHER" id="PTHR42881:SF2">
    <property type="entry name" value="PROLYL ENDOPEPTIDASE"/>
    <property type="match status" value="1"/>
</dbReference>
<keyword evidence="6" id="KW-0732">Signal</keyword>
<organism evidence="9 10">
    <name type="scientific">Flavobacterium noncentrifugens</name>
    <dbReference type="NCBI Taxonomy" id="1128970"/>
    <lineage>
        <taxon>Bacteria</taxon>
        <taxon>Pseudomonadati</taxon>
        <taxon>Bacteroidota</taxon>
        <taxon>Flavobacteriia</taxon>
        <taxon>Flavobacteriales</taxon>
        <taxon>Flavobacteriaceae</taxon>
        <taxon>Flavobacterium</taxon>
    </lineage>
</organism>
<evidence type="ECO:0000313" key="9">
    <source>
        <dbReference type="EMBL" id="SDJ80401.1"/>
    </source>
</evidence>
<dbReference type="InterPro" id="IPR051167">
    <property type="entry name" value="Prolyl_oligopep/macrocyclase"/>
</dbReference>
<dbReference type="GO" id="GO:0004252">
    <property type="term" value="F:serine-type endopeptidase activity"/>
    <property type="evidence" value="ECO:0007669"/>
    <property type="project" value="UniProtKB-EC"/>
</dbReference>
<dbReference type="OrthoDB" id="9801421at2"/>
<dbReference type="GO" id="GO:0006508">
    <property type="term" value="P:proteolysis"/>
    <property type="evidence" value="ECO:0007669"/>
    <property type="project" value="UniProtKB-KW"/>
</dbReference>
<evidence type="ECO:0000256" key="4">
    <source>
        <dbReference type="ARBA" id="ARBA00022801"/>
    </source>
</evidence>
<evidence type="ECO:0000256" key="3">
    <source>
        <dbReference type="ARBA" id="ARBA00022670"/>
    </source>
</evidence>
<feature type="domain" description="Peptidase S9 prolyl oligopeptidase catalytic" evidence="7">
    <location>
        <begin position="501"/>
        <end position="711"/>
    </location>
</feature>
<dbReference type="RefSeq" id="WP_091394297.1">
    <property type="nucleotide sequence ID" value="NZ_BKAI01000004.1"/>
</dbReference>
<feature type="signal peptide" evidence="6">
    <location>
        <begin position="1"/>
        <end position="18"/>
    </location>
</feature>
<dbReference type="Gene3D" id="2.130.10.120">
    <property type="entry name" value="Prolyl oligopeptidase, N-terminal domain"/>
    <property type="match status" value="1"/>
</dbReference>
<comment type="catalytic activity">
    <reaction evidence="1">
        <text>Hydrolysis of Pro-|-Xaa &gt;&gt; Ala-|-Xaa in oligopeptides.</text>
        <dbReference type="EC" id="3.4.21.26"/>
    </reaction>
</comment>
<dbReference type="SUPFAM" id="SSF53474">
    <property type="entry name" value="alpha/beta-Hydrolases"/>
    <property type="match status" value="1"/>
</dbReference>
<evidence type="ECO:0000256" key="1">
    <source>
        <dbReference type="ARBA" id="ARBA00001070"/>
    </source>
</evidence>
<dbReference type="GO" id="GO:0070012">
    <property type="term" value="F:oligopeptidase activity"/>
    <property type="evidence" value="ECO:0007669"/>
    <property type="project" value="TreeGrafter"/>
</dbReference>
<dbReference type="PRINTS" id="PR00862">
    <property type="entry name" value="PROLIGOPTASE"/>
</dbReference>
<dbReference type="Pfam" id="PF02897">
    <property type="entry name" value="Peptidase_S9_N"/>
    <property type="match status" value="1"/>
</dbReference>
<evidence type="ECO:0000256" key="5">
    <source>
        <dbReference type="ARBA" id="ARBA00022825"/>
    </source>
</evidence>
<feature type="chain" id="PRO_5011455651" description="prolyl oligopeptidase" evidence="6">
    <location>
        <begin position="19"/>
        <end position="712"/>
    </location>
</feature>
<dbReference type="Pfam" id="PF00326">
    <property type="entry name" value="Peptidase_S9"/>
    <property type="match status" value="1"/>
</dbReference>
<evidence type="ECO:0000256" key="6">
    <source>
        <dbReference type="SAM" id="SignalP"/>
    </source>
</evidence>
<dbReference type="SUPFAM" id="SSF50993">
    <property type="entry name" value="Peptidase/esterase 'gauge' domain"/>
    <property type="match status" value="1"/>
</dbReference>
<evidence type="ECO:0000259" key="7">
    <source>
        <dbReference type="Pfam" id="PF00326"/>
    </source>
</evidence>
<evidence type="ECO:0000259" key="8">
    <source>
        <dbReference type="Pfam" id="PF02897"/>
    </source>
</evidence>
<protein>
    <recommendedName>
        <fullName evidence="2">prolyl oligopeptidase</fullName>
        <ecNumber evidence="2">3.4.21.26</ecNumber>
    </recommendedName>
</protein>
<dbReference type="PANTHER" id="PTHR42881">
    <property type="entry name" value="PROLYL ENDOPEPTIDASE"/>
    <property type="match status" value="1"/>
</dbReference>
<gene>
    <name evidence="9" type="ORF">SAMN04487935_1910</name>
</gene>
<accession>A0A1G8WQE2</accession>
<keyword evidence="4" id="KW-0378">Hydrolase</keyword>
<name>A0A1G8WQE2_9FLAO</name>